<name>A0ABT3X0X1_9BACL</name>
<organism evidence="1 2">
    <name type="scientific">Tumebacillus lacus</name>
    <dbReference type="NCBI Taxonomy" id="2995335"/>
    <lineage>
        <taxon>Bacteria</taxon>
        <taxon>Bacillati</taxon>
        <taxon>Bacillota</taxon>
        <taxon>Bacilli</taxon>
        <taxon>Bacillales</taxon>
        <taxon>Alicyclobacillaceae</taxon>
        <taxon>Tumebacillus</taxon>
    </lineage>
</organism>
<gene>
    <name evidence="1" type="ORF">OS242_04445</name>
</gene>
<dbReference type="RefSeq" id="WP_267150451.1">
    <property type="nucleotide sequence ID" value="NZ_JAPMLT010000002.1"/>
</dbReference>
<sequence length="121" mass="13865">MKVAELIRNVYFHDSSILHVTRDERAREVRVEIELCNWMQAGYTSEQPEIVVGILTLQHVQKFRMQPELELSADGHEILTTEVTPSVHGDYETLTFVARGGEGVIVFEITCQSVSFHFQNM</sequence>
<protein>
    <submittedName>
        <fullName evidence="1">Uncharacterized protein</fullName>
    </submittedName>
</protein>
<accession>A0ABT3X0X1</accession>
<reference evidence="1 2" key="1">
    <citation type="submission" date="2022-11" db="EMBL/GenBank/DDBJ databases">
        <title>Study of microbial diversity in lake waters.</title>
        <authorList>
            <person name="Zhang J."/>
        </authorList>
    </citation>
    <scope>NUCLEOTIDE SEQUENCE [LARGE SCALE GENOMIC DNA]</scope>
    <source>
        <strain evidence="1 2">DT12</strain>
    </source>
</reference>
<evidence type="ECO:0000313" key="2">
    <source>
        <dbReference type="Proteomes" id="UP001208017"/>
    </source>
</evidence>
<keyword evidence="2" id="KW-1185">Reference proteome</keyword>
<proteinExistence type="predicted"/>
<dbReference type="EMBL" id="JAPMLT010000002">
    <property type="protein sequence ID" value="MCX7569200.1"/>
    <property type="molecule type" value="Genomic_DNA"/>
</dbReference>
<comment type="caution">
    <text evidence="1">The sequence shown here is derived from an EMBL/GenBank/DDBJ whole genome shotgun (WGS) entry which is preliminary data.</text>
</comment>
<dbReference type="Proteomes" id="UP001208017">
    <property type="component" value="Unassembled WGS sequence"/>
</dbReference>
<evidence type="ECO:0000313" key="1">
    <source>
        <dbReference type="EMBL" id="MCX7569200.1"/>
    </source>
</evidence>